<protein>
    <submittedName>
        <fullName evidence="2">Uncharacterized protein</fullName>
    </submittedName>
</protein>
<reference evidence="2" key="1">
    <citation type="journal article" date="2023" name="Plant J.">
        <title>The genome of the king protea, Protea cynaroides.</title>
        <authorList>
            <person name="Chang J."/>
            <person name="Duong T.A."/>
            <person name="Schoeman C."/>
            <person name="Ma X."/>
            <person name="Roodt D."/>
            <person name="Barker N."/>
            <person name="Li Z."/>
            <person name="Van de Peer Y."/>
            <person name="Mizrachi E."/>
        </authorList>
    </citation>
    <scope>NUCLEOTIDE SEQUENCE</scope>
    <source>
        <tissue evidence="2">Young leaves</tissue>
    </source>
</reference>
<feature type="region of interest" description="Disordered" evidence="1">
    <location>
        <begin position="1"/>
        <end position="31"/>
    </location>
</feature>
<name>A0A9Q0QWM8_9MAGN</name>
<keyword evidence="3" id="KW-1185">Reference proteome</keyword>
<sequence length="144" mass="15433">MDDDEGSDSIEDTDVPNKDVENSPSAVIPPSAILRNTAMESINDCPSTIHGSGCGRVDISEPGTAVIVFNSEVEAMDMNLLTKDKPVTKVQRKRGQPLKNRSIMEGDLSIIDFMESPLASVIIGDVDVGGEHDEGYTCSDCVYA</sequence>
<evidence type="ECO:0000313" key="2">
    <source>
        <dbReference type="EMBL" id="KAJ4974758.1"/>
    </source>
</evidence>
<evidence type="ECO:0000313" key="3">
    <source>
        <dbReference type="Proteomes" id="UP001141806"/>
    </source>
</evidence>
<proteinExistence type="predicted"/>
<comment type="caution">
    <text evidence="2">The sequence shown here is derived from an EMBL/GenBank/DDBJ whole genome shotgun (WGS) entry which is preliminary data.</text>
</comment>
<dbReference type="AlphaFoldDB" id="A0A9Q0QWM8"/>
<gene>
    <name evidence="2" type="ORF">NE237_007932</name>
</gene>
<feature type="compositionally biased region" description="Acidic residues" evidence="1">
    <location>
        <begin position="1"/>
        <end position="14"/>
    </location>
</feature>
<dbReference type="Proteomes" id="UP001141806">
    <property type="component" value="Unassembled WGS sequence"/>
</dbReference>
<organism evidence="2 3">
    <name type="scientific">Protea cynaroides</name>
    <dbReference type="NCBI Taxonomy" id="273540"/>
    <lineage>
        <taxon>Eukaryota</taxon>
        <taxon>Viridiplantae</taxon>
        <taxon>Streptophyta</taxon>
        <taxon>Embryophyta</taxon>
        <taxon>Tracheophyta</taxon>
        <taxon>Spermatophyta</taxon>
        <taxon>Magnoliopsida</taxon>
        <taxon>Proteales</taxon>
        <taxon>Proteaceae</taxon>
        <taxon>Protea</taxon>
    </lineage>
</organism>
<accession>A0A9Q0QWM8</accession>
<evidence type="ECO:0000256" key="1">
    <source>
        <dbReference type="SAM" id="MobiDB-lite"/>
    </source>
</evidence>
<dbReference type="EMBL" id="JAMYWD010000004">
    <property type="protein sequence ID" value="KAJ4974758.1"/>
    <property type="molecule type" value="Genomic_DNA"/>
</dbReference>